<dbReference type="PANTHER" id="PTHR32071:SF117">
    <property type="entry name" value="PTS-DEPENDENT DIHYDROXYACETONE KINASE OPERON REGULATORY PROTEIN-RELATED"/>
    <property type="match status" value="1"/>
</dbReference>
<keyword evidence="2" id="KW-0067">ATP-binding</keyword>
<keyword evidence="6" id="KW-0010">Activator</keyword>
<dbReference type="EMBL" id="JBHUIX010000011">
    <property type="protein sequence ID" value="MFD2174471.1"/>
    <property type="molecule type" value="Genomic_DNA"/>
</dbReference>
<dbReference type="SUPFAM" id="SSF52172">
    <property type="entry name" value="CheY-like"/>
    <property type="match status" value="1"/>
</dbReference>
<evidence type="ECO:0000313" key="12">
    <source>
        <dbReference type="EMBL" id="MFD2174471.1"/>
    </source>
</evidence>
<evidence type="ECO:0000256" key="9">
    <source>
        <dbReference type="SAM" id="MobiDB-lite"/>
    </source>
</evidence>
<dbReference type="Gene3D" id="1.10.8.60">
    <property type="match status" value="1"/>
</dbReference>
<dbReference type="InterPro" id="IPR025944">
    <property type="entry name" value="Sigma_54_int_dom_CS"/>
</dbReference>
<dbReference type="InterPro" id="IPR009057">
    <property type="entry name" value="Homeodomain-like_sf"/>
</dbReference>
<dbReference type="Pfam" id="PF00072">
    <property type="entry name" value="Response_reg"/>
    <property type="match status" value="1"/>
</dbReference>
<keyword evidence="3" id="KW-0902">Two-component regulatory system</keyword>
<dbReference type="InterPro" id="IPR025943">
    <property type="entry name" value="Sigma_54_int_dom_ATP-bd_2"/>
</dbReference>
<dbReference type="Gene3D" id="3.40.50.300">
    <property type="entry name" value="P-loop containing nucleotide triphosphate hydrolases"/>
    <property type="match status" value="1"/>
</dbReference>
<dbReference type="PROSITE" id="PS00676">
    <property type="entry name" value="SIGMA54_INTERACT_2"/>
    <property type="match status" value="1"/>
</dbReference>
<feature type="domain" description="Sigma-54 factor interaction" evidence="10">
    <location>
        <begin position="170"/>
        <end position="399"/>
    </location>
</feature>
<dbReference type="CDD" id="cd00009">
    <property type="entry name" value="AAA"/>
    <property type="match status" value="1"/>
</dbReference>
<dbReference type="PROSITE" id="PS50110">
    <property type="entry name" value="RESPONSE_REGULATORY"/>
    <property type="match status" value="1"/>
</dbReference>
<feature type="domain" description="Response regulatory" evidence="11">
    <location>
        <begin position="35"/>
        <end position="149"/>
    </location>
</feature>
<dbReference type="PANTHER" id="PTHR32071">
    <property type="entry name" value="TRANSCRIPTIONAL REGULATORY PROTEIN"/>
    <property type="match status" value="1"/>
</dbReference>
<evidence type="ECO:0000256" key="7">
    <source>
        <dbReference type="ARBA" id="ARBA00023163"/>
    </source>
</evidence>
<dbReference type="PROSITE" id="PS00688">
    <property type="entry name" value="SIGMA54_INTERACT_3"/>
    <property type="match status" value="1"/>
</dbReference>
<evidence type="ECO:0000256" key="1">
    <source>
        <dbReference type="ARBA" id="ARBA00022741"/>
    </source>
</evidence>
<name>A0ABW5A9D0_9RHOB</name>
<dbReference type="RefSeq" id="WP_377389987.1">
    <property type="nucleotide sequence ID" value="NZ_JBHUIX010000011.1"/>
</dbReference>
<keyword evidence="1" id="KW-0547">Nucleotide-binding</keyword>
<dbReference type="Gene3D" id="3.40.50.2300">
    <property type="match status" value="1"/>
</dbReference>
<evidence type="ECO:0000256" key="4">
    <source>
        <dbReference type="ARBA" id="ARBA00023015"/>
    </source>
</evidence>
<evidence type="ECO:0000259" key="10">
    <source>
        <dbReference type="PROSITE" id="PS50045"/>
    </source>
</evidence>
<accession>A0ABW5A9D0</accession>
<protein>
    <submittedName>
        <fullName evidence="12">Sigma-54-dependent transcriptional regulator</fullName>
    </submittedName>
</protein>
<dbReference type="SUPFAM" id="SSF46689">
    <property type="entry name" value="Homeodomain-like"/>
    <property type="match status" value="1"/>
</dbReference>
<keyword evidence="8" id="KW-0597">Phosphoprotein</keyword>
<keyword evidence="13" id="KW-1185">Reference proteome</keyword>
<evidence type="ECO:0000256" key="8">
    <source>
        <dbReference type="PROSITE-ProRule" id="PRU00169"/>
    </source>
</evidence>
<evidence type="ECO:0000313" key="13">
    <source>
        <dbReference type="Proteomes" id="UP001597413"/>
    </source>
</evidence>
<dbReference type="Proteomes" id="UP001597413">
    <property type="component" value="Unassembled WGS sequence"/>
</dbReference>
<dbReference type="Gene3D" id="1.10.10.60">
    <property type="entry name" value="Homeodomain-like"/>
    <property type="match status" value="1"/>
</dbReference>
<dbReference type="Pfam" id="PF02954">
    <property type="entry name" value="HTH_8"/>
    <property type="match status" value="1"/>
</dbReference>
<dbReference type="SMART" id="SM00382">
    <property type="entry name" value="AAA"/>
    <property type="match status" value="1"/>
</dbReference>
<dbReference type="Pfam" id="PF00158">
    <property type="entry name" value="Sigma54_activat"/>
    <property type="match status" value="1"/>
</dbReference>
<dbReference type="InterPro" id="IPR058031">
    <property type="entry name" value="AAA_lid_NorR"/>
</dbReference>
<keyword evidence="5" id="KW-0238">DNA-binding</keyword>
<dbReference type="SMART" id="SM00448">
    <property type="entry name" value="REC"/>
    <property type="match status" value="1"/>
</dbReference>
<dbReference type="InterPro" id="IPR027417">
    <property type="entry name" value="P-loop_NTPase"/>
</dbReference>
<proteinExistence type="predicted"/>
<keyword evidence="7" id="KW-0804">Transcription</keyword>
<sequence length="485" mass="52494">MTRDSTAQLATSPAPRPFPQTAANDGAEIPFDPVDILIVEDTASMRTIYEAHMRRAGYRTLATGTAGEGLELFRHHPVTVVLLDLMLPDRDGLDLLVDLLALRPETSVVVIAAERSTDRTVTAIRRGALDYLVKPVSETRLMEAVEAARRAANRALPPQSAGAREPVGDFMGTSPPMRAVYARIRAAARSMAPVAIEGETGSGKELAALAIHRLSNRAQGPFIALDCGAMTADRFDSELFGHRRGAFAGAISDRLGAAEMADGGTLLLDEICELPLALQPKLLRFLHGGIVRPLGAESARRVNLRILATSSIPLEQAMRTGRLREDLYYRLMVVPLAMPPLRACRDDIPVLAESLLHRFAALERRSFCKIAPEAMALLQAYDWPGNVRQLGNVLRAVAVTQESVTLTPEMLPEALQAGAAHHGLPQGDLRMEESAGFDGLTLADLERAAIEAALERHEGAVPRAAADLGVAPSTLYRKLESWRKD</sequence>
<dbReference type="PROSITE" id="PS50045">
    <property type="entry name" value="SIGMA54_INTERACT_4"/>
    <property type="match status" value="1"/>
</dbReference>
<feature type="region of interest" description="Disordered" evidence="9">
    <location>
        <begin position="1"/>
        <end position="27"/>
    </location>
</feature>
<comment type="caution">
    <text evidence="12">The sequence shown here is derived from an EMBL/GenBank/DDBJ whole genome shotgun (WGS) entry which is preliminary data.</text>
</comment>
<feature type="compositionally biased region" description="Polar residues" evidence="9">
    <location>
        <begin position="1"/>
        <end position="11"/>
    </location>
</feature>
<evidence type="ECO:0000259" key="11">
    <source>
        <dbReference type="PROSITE" id="PS50110"/>
    </source>
</evidence>
<gene>
    <name evidence="12" type="ORF">ACFSM0_10245</name>
</gene>
<dbReference type="InterPro" id="IPR003593">
    <property type="entry name" value="AAA+_ATPase"/>
</dbReference>
<dbReference type="InterPro" id="IPR002078">
    <property type="entry name" value="Sigma_54_int"/>
</dbReference>
<dbReference type="InterPro" id="IPR002197">
    <property type="entry name" value="HTH_Fis"/>
</dbReference>
<evidence type="ECO:0000256" key="3">
    <source>
        <dbReference type="ARBA" id="ARBA00023012"/>
    </source>
</evidence>
<evidence type="ECO:0000256" key="5">
    <source>
        <dbReference type="ARBA" id="ARBA00023125"/>
    </source>
</evidence>
<keyword evidence="4" id="KW-0805">Transcription regulation</keyword>
<dbReference type="Pfam" id="PF25601">
    <property type="entry name" value="AAA_lid_14"/>
    <property type="match status" value="1"/>
</dbReference>
<dbReference type="InterPro" id="IPR001789">
    <property type="entry name" value="Sig_transdc_resp-reg_receiver"/>
</dbReference>
<evidence type="ECO:0000256" key="6">
    <source>
        <dbReference type="ARBA" id="ARBA00023159"/>
    </source>
</evidence>
<dbReference type="InterPro" id="IPR011006">
    <property type="entry name" value="CheY-like_superfamily"/>
</dbReference>
<organism evidence="12 13">
    <name type="scientific">Rhodobacter lacus</name>
    <dbReference type="NCBI Taxonomy" id="1641972"/>
    <lineage>
        <taxon>Bacteria</taxon>
        <taxon>Pseudomonadati</taxon>
        <taxon>Pseudomonadota</taxon>
        <taxon>Alphaproteobacteria</taxon>
        <taxon>Rhodobacterales</taxon>
        <taxon>Rhodobacter group</taxon>
        <taxon>Rhodobacter</taxon>
    </lineage>
</organism>
<dbReference type="SUPFAM" id="SSF52540">
    <property type="entry name" value="P-loop containing nucleoside triphosphate hydrolases"/>
    <property type="match status" value="1"/>
</dbReference>
<feature type="modified residue" description="4-aspartylphosphate" evidence="8">
    <location>
        <position position="84"/>
    </location>
</feature>
<evidence type="ECO:0000256" key="2">
    <source>
        <dbReference type="ARBA" id="ARBA00022840"/>
    </source>
</evidence>
<reference evidence="13" key="1">
    <citation type="journal article" date="2019" name="Int. J. Syst. Evol. Microbiol.">
        <title>The Global Catalogue of Microorganisms (GCM) 10K type strain sequencing project: providing services to taxonomists for standard genome sequencing and annotation.</title>
        <authorList>
            <consortium name="The Broad Institute Genomics Platform"/>
            <consortium name="The Broad Institute Genome Sequencing Center for Infectious Disease"/>
            <person name="Wu L."/>
            <person name="Ma J."/>
        </authorList>
    </citation>
    <scope>NUCLEOTIDE SEQUENCE [LARGE SCALE GENOMIC DNA]</scope>
    <source>
        <strain evidence="13">CCUG 55131</strain>
    </source>
</reference>